<sequence length="79" mass="9104">MAFINGCDAIRDWSLLGGFREWLARRLGHGMNLVWWELVRQIAVAERGDGSGEPEESILIDRMFELIDEFLIQRASNIL</sequence>
<dbReference type="Proteomes" id="UP001585080">
    <property type="component" value="Unassembled WGS sequence"/>
</dbReference>
<dbReference type="EMBL" id="JAYMRP010000010">
    <property type="protein sequence ID" value="MFB8773800.1"/>
    <property type="molecule type" value="Genomic_DNA"/>
</dbReference>
<evidence type="ECO:0000313" key="1">
    <source>
        <dbReference type="EMBL" id="MFB8773800.1"/>
    </source>
</evidence>
<name>A0ABV5EAC6_9ACTN</name>
<accession>A0ABV5EAC6</accession>
<gene>
    <name evidence="1" type="ORF">VSS16_13830</name>
</gene>
<proteinExistence type="predicted"/>
<keyword evidence="2" id="KW-1185">Reference proteome</keyword>
<dbReference type="RefSeq" id="WP_376732577.1">
    <property type="nucleotide sequence ID" value="NZ_JAYMRP010000010.1"/>
</dbReference>
<protein>
    <submittedName>
        <fullName evidence="1">Uncharacterized protein</fullName>
    </submittedName>
</protein>
<organism evidence="1 2">
    <name type="scientific">Streptomyces broussonetiae</name>
    <dbReference type="NCBI Taxonomy" id="2686304"/>
    <lineage>
        <taxon>Bacteria</taxon>
        <taxon>Bacillati</taxon>
        <taxon>Actinomycetota</taxon>
        <taxon>Actinomycetes</taxon>
        <taxon>Kitasatosporales</taxon>
        <taxon>Streptomycetaceae</taxon>
        <taxon>Streptomyces</taxon>
    </lineage>
</organism>
<reference evidence="1 2" key="1">
    <citation type="submission" date="2024-01" db="EMBL/GenBank/DDBJ databases">
        <title>Genome mining of biosynthetic gene clusters to explore secondary metabolites of Streptomyces sp.</title>
        <authorList>
            <person name="Baig A."/>
            <person name="Ajitkumar Shintre N."/>
            <person name="Kumar H."/>
            <person name="Anbarasu A."/>
            <person name="Ramaiah S."/>
        </authorList>
    </citation>
    <scope>NUCLEOTIDE SEQUENCE [LARGE SCALE GENOMIC DNA]</scope>
    <source>
        <strain evidence="1 2">A57</strain>
    </source>
</reference>
<comment type="caution">
    <text evidence="1">The sequence shown here is derived from an EMBL/GenBank/DDBJ whole genome shotgun (WGS) entry which is preliminary data.</text>
</comment>
<evidence type="ECO:0000313" key="2">
    <source>
        <dbReference type="Proteomes" id="UP001585080"/>
    </source>
</evidence>